<reference evidence="2 3" key="2">
    <citation type="journal article" date="2017" name="Genome Biol.">
        <title>New reference genome sequences of hot pepper reveal the massive evolution of plant disease-resistance genes by retroduplication.</title>
        <authorList>
            <person name="Kim S."/>
            <person name="Park J."/>
            <person name="Yeom S.I."/>
            <person name="Kim Y.M."/>
            <person name="Seo E."/>
            <person name="Kim K.T."/>
            <person name="Kim M.S."/>
            <person name="Lee J.M."/>
            <person name="Cheong K."/>
            <person name="Shin H.S."/>
            <person name="Kim S.B."/>
            <person name="Han K."/>
            <person name="Lee J."/>
            <person name="Park M."/>
            <person name="Lee H.A."/>
            <person name="Lee H.Y."/>
            <person name="Lee Y."/>
            <person name="Oh S."/>
            <person name="Lee J.H."/>
            <person name="Choi E."/>
            <person name="Choi E."/>
            <person name="Lee S.E."/>
            <person name="Jeon J."/>
            <person name="Kim H."/>
            <person name="Choi G."/>
            <person name="Song H."/>
            <person name="Lee J."/>
            <person name="Lee S.C."/>
            <person name="Kwon J.K."/>
            <person name="Lee H.Y."/>
            <person name="Koo N."/>
            <person name="Hong Y."/>
            <person name="Kim R.W."/>
            <person name="Kang W.H."/>
            <person name="Huh J.H."/>
            <person name="Kang B.C."/>
            <person name="Yang T.J."/>
            <person name="Lee Y.H."/>
            <person name="Bennetzen J.L."/>
            <person name="Choi D."/>
        </authorList>
    </citation>
    <scope>NUCLEOTIDE SEQUENCE [LARGE SCALE GENOMIC DNA]</scope>
    <source>
        <strain evidence="3">cv. CM334</strain>
    </source>
</reference>
<dbReference type="Pfam" id="PF22099">
    <property type="entry name" value="MRS2-like"/>
    <property type="match status" value="1"/>
</dbReference>
<keyword evidence="3" id="KW-1185">Reference proteome</keyword>
<dbReference type="PANTHER" id="PTHR13890">
    <property type="entry name" value="RNA SPLICING PROTEIN MRS2, MITOCHONDRIAL"/>
    <property type="match status" value="1"/>
</dbReference>
<evidence type="ECO:0000313" key="3">
    <source>
        <dbReference type="Proteomes" id="UP000222542"/>
    </source>
</evidence>
<dbReference type="EMBL" id="AYRZ02000010">
    <property type="protein sequence ID" value="PHT69974.1"/>
    <property type="molecule type" value="Genomic_DNA"/>
</dbReference>
<protein>
    <submittedName>
        <fullName evidence="2">Uncharacterized protein</fullName>
    </submittedName>
</protein>
<dbReference type="PANTHER" id="PTHR13890:SF35">
    <property type="entry name" value="MAGNESIUM TRANSPORTER MRS2-3"/>
    <property type="match status" value="1"/>
</dbReference>
<reference evidence="2 3" key="1">
    <citation type="journal article" date="2014" name="Nat. Genet.">
        <title>Genome sequence of the hot pepper provides insights into the evolution of pungency in Capsicum species.</title>
        <authorList>
            <person name="Kim S."/>
            <person name="Park M."/>
            <person name="Yeom S.I."/>
            <person name="Kim Y.M."/>
            <person name="Lee J.M."/>
            <person name="Lee H.A."/>
            <person name="Seo E."/>
            <person name="Choi J."/>
            <person name="Cheong K."/>
            <person name="Kim K.T."/>
            <person name="Jung K."/>
            <person name="Lee G.W."/>
            <person name="Oh S.K."/>
            <person name="Bae C."/>
            <person name="Kim S.B."/>
            <person name="Lee H.Y."/>
            <person name="Kim S.Y."/>
            <person name="Kim M.S."/>
            <person name="Kang B.C."/>
            <person name="Jo Y.D."/>
            <person name="Yang H.B."/>
            <person name="Jeong H.J."/>
            <person name="Kang W.H."/>
            <person name="Kwon J.K."/>
            <person name="Shin C."/>
            <person name="Lim J.Y."/>
            <person name="Park J.H."/>
            <person name="Huh J.H."/>
            <person name="Kim J.S."/>
            <person name="Kim B.D."/>
            <person name="Cohen O."/>
            <person name="Paran I."/>
            <person name="Suh M.C."/>
            <person name="Lee S.B."/>
            <person name="Kim Y.K."/>
            <person name="Shin Y."/>
            <person name="Noh S.J."/>
            <person name="Park J."/>
            <person name="Seo Y.S."/>
            <person name="Kwon S.Y."/>
            <person name="Kim H.A."/>
            <person name="Park J.M."/>
            <person name="Kim H.J."/>
            <person name="Choi S.B."/>
            <person name="Bosland P.W."/>
            <person name="Reeves G."/>
            <person name="Jo S.H."/>
            <person name="Lee B.W."/>
            <person name="Cho H.T."/>
            <person name="Choi H.S."/>
            <person name="Lee M.S."/>
            <person name="Yu Y."/>
            <person name="Do Choi Y."/>
            <person name="Park B.S."/>
            <person name="van Deynze A."/>
            <person name="Ashrafi H."/>
            <person name="Hill T."/>
            <person name="Kim W.T."/>
            <person name="Pai H.S."/>
            <person name="Ahn H.K."/>
            <person name="Yeam I."/>
            <person name="Giovannoni J.J."/>
            <person name="Rose J.K."/>
            <person name="Sorensen I."/>
            <person name="Lee S.J."/>
            <person name="Kim R.W."/>
            <person name="Choi I.Y."/>
            <person name="Choi B.S."/>
            <person name="Lim J.S."/>
            <person name="Lee Y.H."/>
            <person name="Choi D."/>
        </authorList>
    </citation>
    <scope>NUCLEOTIDE SEQUENCE [LARGE SCALE GENOMIC DNA]</scope>
    <source>
        <strain evidence="3">cv. CM334</strain>
    </source>
</reference>
<proteinExistence type="inferred from homology"/>
<evidence type="ECO:0000256" key="1">
    <source>
        <dbReference type="ARBA" id="ARBA00007535"/>
    </source>
</evidence>
<comment type="similarity">
    <text evidence="1">Belongs to the CorA metal ion transporter (MIT) (TC 1.A.35.5) family.</text>
</comment>
<dbReference type="GO" id="GO:0015693">
    <property type="term" value="P:magnesium ion transport"/>
    <property type="evidence" value="ECO:0000318"/>
    <property type="project" value="GO_Central"/>
</dbReference>
<organism evidence="2 3">
    <name type="scientific">Capsicum annuum</name>
    <name type="common">Capsicum pepper</name>
    <dbReference type="NCBI Taxonomy" id="4072"/>
    <lineage>
        <taxon>Eukaryota</taxon>
        <taxon>Viridiplantae</taxon>
        <taxon>Streptophyta</taxon>
        <taxon>Embryophyta</taxon>
        <taxon>Tracheophyta</taxon>
        <taxon>Spermatophyta</taxon>
        <taxon>Magnoliopsida</taxon>
        <taxon>eudicotyledons</taxon>
        <taxon>Gunneridae</taxon>
        <taxon>Pentapetalae</taxon>
        <taxon>asterids</taxon>
        <taxon>lamiids</taxon>
        <taxon>Solanales</taxon>
        <taxon>Solanaceae</taxon>
        <taxon>Solanoideae</taxon>
        <taxon>Capsiceae</taxon>
        <taxon>Capsicum</taxon>
    </lineage>
</organism>
<name>A0A2G2YJR4_CAPAN</name>
<dbReference type="Gene3D" id="1.20.58.340">
    <property type="entry name" value="Magnesium transport protein CorA, transmembrane region"/>
    <property type="match status" value="1"/>
</dbReference>
<dbReference type="AlphaFoldDB" id="A0A2G2YJR4"/>
<accession>A0A2G2YJR4</accession>
<dbReference type="Proteomes" id="UP000222542">
    <property type="component" value="Unassembled WGS sequence"/>
</dbReference>
<sequence length="184" mass="20997">MSKLKVFDDTKASVKGLVDAGITKDKNKVDGKQQAVENQDSPKLLYFEFVASEVCLEDACSCLDNEAKTLEQEAHPALDKLTSKISTLNLESVRQMKSHLVAITEHIRDELEHLLDDDEHMEKMYFTEKLREHLENSLVFSISGQDGIDVEVLQSNMDYSCDRIRYVFRLPIGSFNIDSGHMRR</sequence>
<dbReference type="InterPro" id="IPR039204">
    <property type="entry name" value="MRS2-like"/>
</dbReference>
<dbReference type="STRING" id="4072.A0A2G2YJR4"/>
<dbReference type="GO" id="GO:0015095">
    <property type="term" value="F:magnesium ion transmembrane transporter activity"/>
    <property type="evidence" value="ECO:0000318"/>
    <property type="project" value="GO_Central"/>
</dbReference>
<evidence type="ECO:0000313" key="2">
    <source>
        <dbReference type="EMBL" id="PHT69974.1"/>
    </source>
</evidence>
<gene>
    <name evidence="2" type="ORF">T459_25078</name>
</gene>
<dbReference type="Gramene" id="PHT69974">
    <property type="protein sequence ID" value="PHT69974"/>
    <property type="gene ID" value="T459_25078"/>
</dbReference>
<comment type="caution">
    <text evidence="2">The sequence shown here is derived from an EMBL/GenBank/DDBJ whole genome shotgun (WGS) entry which is preliminary data.</text>
</comment>